<dbReference type="GeneID" id="5039220"/>
<protein>
    <recommendedName>
        <fullName evidence="3">Transmembrane protein</fullName>
    </recommendedName>
</protein>
<dbReference type="RefSeq" id="XP_001453435.1">
    <property type="nucleotide sequence ID" value="XM_001453398.1"/>
</dbReference>
<dbReference type="AlphaFoldDB" id="A0DSM1"/>
<gene>
    <name evidence="1" type="ORF">GSPATT00039743001</name>
</gene>
<name>A0DSM1_PARTE</name>
<dbReference type="EMBL" id="CT868558">
    <property type="protein sequence ID" value="CAK86038.1"/>
    <property type="molecule type" value="Genomic_DNA"/>
</dbReference>
<dbReference type="Proteomes" id="UP000000600">
    <property type="component" value="Unassembled WGS sequence"/>
</dbReference>
<keyword evidence="2" id="KW-1185">Reference proteome</keyword>
<dbReference type="InParanoid" id="A0DSM1"/>
<dbReference type="HOGENOM" id="CLU_1411285_0_0_1"/>
<evidence type="ECO:0000313" key="1">
    <source>
        <dbReference type="EMBL" id="CAK86038.1"/>
    </source>
</evidence>
<reference evidence="1 2" key="1">
    <citation type="journal article" date="2006" name="Nature">
        <title>Global trends of whole-genome duplications revealed by the ciliate Paramecium tetraurelia.</title>
        <authorList>
            <consortium name="Genoscope"/>
            <person name="Aury J.-M."/>
            <person name="Jaillon O."/>
            <person name="Duret L."/>
            <person name="Noel B."/>
            <person name="Jubin C."/>
            <person name="Porcel B.M."/>
            <person name="Segurens B."/>
            <person name="Daubin V."/>
            <person name="Anthouard V."/>
            <person name="Aiach N."/>
            <person name="Arnaiz O."/>
            <person name="Billaut A."/>
            <person name="Beisson J."/>
            <person name="Blanc I."/>
            <person name="Bouhouche K."/>
            <person name="Camara F."/>
            <person name="Duharcourt S."/>
            <person name="Guigo R."/>
            <person name="Gogendeau D."/>
            <person name="Katinka M."/>
            <person name="Keller A.-M."/>
            <person name="Kissmehl R."/>
            <person name="Klotz C."/>
            <person name="Koll F."/>
            <person name="Le Moue A."/>
            <person name="Lepere C."/>
            <person name="Malinsky S."/>
            <person name="Nowacki M."/>
            <person name="Nowak J.K."/>
            <person name="Plattner H."/>
            <person name="Poulain J."/>
            <person name="Ruiz F."/>
            <person name="Serrano V."/>
            <person name="Zagulski M."/>
            <person name="Dessen P."/>
            <person name="Betermier M."/>
            <person name="Weissenbach J."/>
            <person name="Scarpelli C."/>
            <person name="Schachter V."/>
            <person name="Sperling L."/>
            <person name="Meyer E."/>
            <person name="Cohen J."/>
            <person name="Wincker P."/>
        </authorList>
    </citation>
    <scope>NUCLEOTIDE SEQUENCE [LARGE SCALE GENOMIC DNA]</scope>
    <source>
        <strain evidence="1 2">Stock d4-2</strain>
    </source>
</reference>
<proteinExistence type="predicted"/>
<evidence type="ECO:0000313" key="2">
    <source>
        <dbReference type="Proteomes" id="UP000000600"/>
    </source>
</evidence>
<organism evidence="1 2">
    <name type="scientific">Paramecium tetraurelia</name>
    <dbReference type="NCBI Taxonomy" id="5888"/>
    <lineage>
        <taxon>Eukaryota</taxon>
        <taxon>Sar</taxon>
        <taxon>Alveolata</taxon>
        <taxon>Ciliophora</taxon>
        <taxon>Intramacronucleata</taxon>
        <taxon>Oligohymenophorea</taxon>
        <taxon>Peniculida</taxon>
        <taxon>Parameciidae</taxon>
        <taxon>Paramecium</taxon>
    </lineage>
</organism>
<evidence type="ECO:0008006" key="3">
    <source>
        <dbReference type="Google" id="ProtNLM"/>
    </source>
</evidence>
<sequence length="193" mass="22552">MTYFESNILLKAALLGSPPPTYQILAGRQQPYSLSKLNKLRYLSSVNMLYAIFIAIAKYVSEQQVQNASSQILQVFHYASLYQTLLLVYFRNLQIICQEISVINRNCDIQSFEIDQTKIEIKWRRKEKRVQQNFSILKAHLSKIANAQIKTQKQHYQLTRLFCNENPKQNLASLTRQQEQTSIKAETYLNLEN</sequence>
<accession>A0DSM1</accession>
<dbReference type="KEGG" id="ptm:GSPATT00039743001"/>